<evidence type="ECO:0000256" key="8">
    <source>
        <dbReference type="ARBA" id="ARBA00023033"/>
    </source>
</evidence>
<evidence type="ECO:0000313" key="12">
    <source>
        <dbReference type="EMBL" id="KAG6452047.1"/>
    </source>
</evidence>
<dbReference type="EMBL" id="JH668417">
    <property type="protein sequence ID" value="KAG6452047.1"/>
    <property type="molecule type" value="Genomic_DNA"/>
</dbReference>
<dbReference type="PRINTS" id="PR00385">
    <property type="entry name" value="P450"/>
</dbReference>
<gene>
    <name evidence="12" type="ORF">O3G_MSEX007459</name>
</gene>
<dbReference type="SUPFAM" id="SSF48264">
    <property type="entry name" value="Cytochrome P450"/>
    <property type="match status" value="1"/>
</dbReference>
<dbReference type="CDD" id="cd20628">
    <property type="entry name" value="CYP4"/>
    <property type="match status" value="1"/>
</dbReference>
<keyword evidence="4 9" id="KW-0349">Heme</keyword>
<evidence type="ECO:0000256" key="9">
    <source>
        <dbReference type="PIRSR" id="PIRSR602401-1"/>
    </source>
</evidence>
<keyword evidence="8 10" id="KW-0503">Monooxygenase</keyword>
<dbReference type="InterPro" id="IPR001128">
    <property type="entry name" value="Cyt_P450"/>
</dbReference>
<comment type="caution">
    <text evidence="12">The sequence shown here is derived from an EMBL/GenBank/DDBJ whole genome shotgun (WGS) entry which is preliminary data.</text>
</comment>
<comment type="similarity">
    <text evidence="3 10">Belongs to the cytochrome P450 family.</text>
</comment>
<comment type="function">
    <text evidence="2">May be involved in the metabolism of insect hormones and in the breakdown of synthetic insecticides.</text>
</comment>
<dbReference type="PROSITE" id="PS00086">
    <property type="entry name" value="CYTOCHROME_P450"/>
    <property type="match status" value="1"/>
</dbReference>
<evidence type="ECO:0000256" key="6">
    <source>
        <dbReference type="ARBA" id="ARBA00023002"/>
    </source>
</evidence>
<evidence type="ECO:0000256" key="2">
    <source>
        <dbReference type="ARBA" id="ARBA00003690"/>
    </source>
</evidence>
<evidence type="ECO:0000256" key="10">
    <source>
        <dbReference type="RuleBase" id="RU000461"/>
    </source>
</evidence>
<dbReference type="OrthoDB" id="1470350at2759"/>
<dbReference type="InterPro" id="IPR002401">
    <property type="entry name" value="Cyt_P450_E_grp-I"/>
</dbReference>
<accession>A0A922CMT6</accession>
<evidence type="ECO:0000256" key="7">
    <source>
        <dbReference type="ARBA" id="ARBA00023004"/>
    </source>
</evidence>
<feature type="binding site" description="axial binding residue" evidence="9">
    <location>
        <position position="436"/>
    </location>
    <ligand>
        <name>heme</name>
        <dbReference type="ChEBI" id="CHEBI:30413"/>
    </ligand>
    <ligandPart>
        <name>Fe</name>
        <dbReference type="ChEBI" id="CHEBI:18248"/>
    </ligandPart>
</feature>
<dbReference type="Pfam" id="PF00067">
    <property type="entry name" value="p450"/>
    <property type="match status" value="1"/>
</dbReference>
<reference evidence="12" key="1">
    <citation type="journal article" date="2016" name="Insect Biochem. Mol. Biol.">
        <title>Multifaceted biological insights from a draft genome sequence of the tobacco hornworm moth, Manduca sexta.</title>
        <authorList>
            <person name="Kanost M.R."/>
            <person name="Arrese E.L."/>
            <person name="Cao X."/>
            <person name="Chen Y.R."/>
            <person name="Chellapilla S."/>
            <person name="Goldsmith M.R."/>
            <person name="Grosse-Wilde E."/>
            <person name="Heckel D.G."/>
            <person name="Herndon N."/>
            <person name="Jiang H."/>
            <person name="Papanicolaou A."/>
            <person name="Qu J."/>
            <person name="Soulages J.L."/>
            <person name="Vogel H."/>
            <person name="Walters J."/>
            <person name="Waterhouse R.M."/>
            <person name="Ahn S.J."/>
            <person name="Almeida F.C."/>
            <person name="An C."/>
            <person name="Aqrawi P."/>
            <person name="Bretschneider A."/>
            <person name="Bryant W.B."/>
            <person name="Bucks S."/>
            <person name="Chao H."/>
            <person name="Chevignon G."/>
            <person name="Christen J.M."/>
            <person name="Clarke D.F."/>
            <person name="Dittmer N.T."/>
            <person name="Ferguson L.C.F."/>
            <person name="Garavelou S."/>
            <person name="Gordon K.H.J."/>
            <person name="Gunaratna R.T."/>
            <person name="Han Y."/>
            <person name="Hauser F."/>
            <person name="He Y."/>
            <person name="Heidel-Fischer H."/>
            <person name="Hirsh A."/>
            <person name="Hu Y."/>
            <person name="Jiang H."/>
            <person name="Kalra D."/>
            <person name="Klinner C."/>
            <person name="Konig C."/>
            <person name="Kovar C."/>
            <person name="Kroll A.R."/>
            <person name="Kuwar S.S."/>
            <person name="Lee S.L."/>
            <person name="Lehman R."/>
            <person name="Li K."/>
            <person name="Li Z."/>
            <person name="Liang H."/>
            <person name="Lovelace S."/>
            <person name="Lu Z."/>
            <person name="Mansfield J.H."/>
            <person name="McCulloch K.J."/>
            <person name="Mathew T."/>
            <person name="Morton B."/>
            <person name="Muzny D.M."/>
            <person name="Neunemann D."/>
            <person name="Ongeri F."/>
            <person name="Pauchet Y."/>
            <person name="Pu L.L."/>
            <person name="Pyrousis I."/>
            <person name="Rao X.J."/>
            <person name="Redding A."/>
            <person name="Roesel C."/>
            <person name="Sanchez-Gracia A."/>
            <person name="Schaack S."/>
            <person name="Shukla A."/>
            <person name="Tetreau G."/>
            <person name="Wang Y."/>
            <person name="Xiong G.H."/>
            <person name="Traut W."/>
            <person name="Walsh T.K."/>
            <person name="Worley K.C."/>
            <person name="Wu D."/>
            <person name="Wu W."/>
            <person name="Wu Y.Q."/>
            <person name="Zhang X."/>
            <person name="Zou Z."/>
            <person name="Zucker H."/>
            <person name="Briscoe A.D."/>
            <person name="Burmester T."/>
            <person name="Clem R.J."/>
            <person name="Feyereisen R."/>
            <person name="Grimmelikhuijzen C.J.P."/>
            <person name="Hamodrakas S.J."/>
            <person name="Hansson B.S."/>
            <person name="Huguet E."/>
            <person name="Jermiin L.S."/>
            <person name="Lan Q."/>
            <person name="Lehman H.K."/>
            <person name="Lorenzen M."/>
            <person name="Merzendorfer H."/>
            <person name="Michalopoulos I."/>
            <person name="Morton D.B."/>
            <person name="Muthukrishnan S."/>
            <person name="Oakeshott J.G."/>
            <person name="Palmer W."/>
            <person name="Park Y."/>
            <person name="Passarelli A.L."/>
            <person name="Rozas J."/>
            <person name="Schwartz L.M."/>
            <person name="Smith W."/>
            <person name="Southgate A."/>
            <person name="Vilcinskas A."/>
            <person name="Vogt R."/>
            <person name="Wang P."/>
            <person name="Werren J."/>
            <person name="Yu X.Q."/>
            <person name="Zhou J.J."/>
            <person name="Brown S.J."/>
            <person name="Scherer S.E."/>
            <person name="Richards S."/>
            <person name="Blissard G.W."/>
        </authorList>
    </citation>
    <scope>NUCLEOTIDE SEQUENCE</scope>
</reference>
<keyword evidence="7 9" id="KW-0408">Iron</keyword>
<evidence type="ECO:0000256" key="4">
    <source>
        <dbReference type="ARBA" id="ARBA00022617"/>
    </source>
</evidence>
<evidence type="ECO:0000256" key="11">
    <source>
        <dbReference type="SAM" id="SignalP"/>
    </source>
</evidence>
<keyword evidence="11" id="KW-0732">Signal</keyword>
<feature type="signal peptide" evidence="11">
    <location>
        <begin position="1"/>
        <end position="23"/>
    </location>
</feature>
<comment type="cofactor">
    <cofactor evidence="1 9">
        <name>heme</name>
        <dbReference type="ChEBI" id="CHEBI:30413"/>
    </cofactor>
</comment>
<dbReference type="Gene3D" id="1.10.630.10">
    <property type="entry name" value="Cytochrome P450"/>
    <property type="match status" value="1"/>
</dbReference>
<dbReference type="GO" id="GO:0016705">
    <property type="term" value="F:oxidoreductase activity, acting on paired donors, with incorporation or reduction of molecular oxygen"/>
    <property type="evidence" value="ECO:0007669"/>
    <property type="project" value="InterPro"/>
</dbReference>
<keyword evidence="5 9" id="KW-0479">Metal-binding</keyword>
<dbReference type="InterPro" id="IPR050196">
    <property type="entry name" value="Cytochrome_P450_Monoox"/>
</dbReference>
<evidence type="ECO:0000256" key="5">
    <source>
        <dbReference type="ARBA" id="ARBA00022723"/>
    </source>
</evidence>
<evidence type="ECO:0000256" key="1">
    <source>
        <dbReference type="ARBA" id="ARBA00001971"/>
    </source>
</evidence>
<name>A0A922CMT6_MANSE</name>
<dbReference type="GO" id="GO:0020037">
    <property type="term" value="F:heme binding"/>
    <property type="evidence" value="ECO:0007669"/>
    <property type="project" value="InterPro"/>
</dbReference>
<evidence type="ECO:0000313" key="13">
    <source>
        <dbReference type="Proteomes" id="UP000791440"/>
    </source>
</evidence>
<reference evidence="12" key="2">
    <citation type="submission" date="2020-12" db="EMBL/GenBank/DDBJ databases">
        <authorList>
            <person name="Kanost M."/>
        </authorList>
    </citation>
    <scope>NUCLEOTIDE SEQUENCE</scope>
</reference>
<dbReference type="InterPro" id="IPR036396">
    <property type="entry name" value="Cyt_P450_sf"/>
</dbReference>
<protein>
    <recommendedName>
        <fullName evidence="14">Cytochrome P450</fullName>
    </recommendedName>
</protein>
<dbReference type="GO" id="GO:0005506">
    <property type="term" value="F:iron ion binding"/>
    <property type="evidence" value="ECO:0007669"/>
    <property type="project" value="InterPro"/>
</dbReference>
<feature type="chain" id="PRO_5037518493" description="Cytochrome P450" evidence="11">
    <location>
        <begin position="24"/>
        <end position="490"/>
    </location>
</feature>
<proteinExistence type="inferred from homology"/>
<dbReference type="GO" id="GO:0004497">
    <property type="term" value="F:monooxygenase activity"/>
    <property type="evidence" value="ECO:0007669"/>
    <property type="project" value="UniProtKB-KW"/>
</dbReference>
<dbReference type="PRINTS" id="PR00463">
    <property type="entry name" value="EP450I"/>
</dbReference>
<evidence type="ECO:0000256" key="3">
    <source>
        <dbReference type="ARBA" id="ARBA00010617"/>
    </source>
</evidence>
<dbReference type="AlphaFoldDB" id="A0A922CMT6"/>
<dbReference type="PANTHER" id="PTHR24291:SF105">
    <property type="entry name" value="CYTOCHROME P450 4P1-RELATED"/>
    <property type="match status" value="1"/>
</dbReference>
<dbReference type="InterPro" id="IPR017972">
    <property type="entry name" value="Cyt_P450_CS"/>
</dbReference>
<organism evidence="12 13">
    <name type="scientific">Manduca sexta</name>
    <name type="common">Tobacco hawkmoth</name>
    <name type="synonym">Tobacco hornworm</name>
    <dbReference type="NCBI Taxonomy" id="7130"/>
    <lineage>
        <taxon>Eukaryota</taxon>
        <taxon>Metazoa</taxon>
        <taxon>Ecdysozoa</taxon>
        <taxon>Arthropoda</taxon>
        <taxon>Hexapoda</taxon>
        <taxon>Insecta</taxon>
        <taxon>Pterygota</taxon>
        <taxon>Neoptera</taxon>
        <taxon>Endopterygota</taxon>
        <taxon>Lepidoptera</taxon>
        <taxon>Glossata</taxon>
        <taxon>Ditrysia</taxon>
        <taxon>Bombycoidea</taxon>
        <taxon>Sphingidae</taxon>
        <taxon>Sphinginae</taxon>
        <taxon>Sphingini</taxon>
        <taxon>Manduca</taxon>
    </lineage>
</organism>
<dbReference type="Proteomes" id="UP000791440">
    <property type="component" value="Unassembled WGS sequence"/>
</dbReference>
<keyword evidence="13" id="KW-1185">Reference proteome</keyword>
<evidence type="ECO:0008006" key="14">
    <source>
        <dbReference type="Google" id="ProtNLM"/>
    </source>
</evidence>
<keyword evidence="6 10" id="KW-0560">Oxidoreductase</keyword>
<dbReference type="PANTHER" id="PTHR24291">
    <property type="entry name" value="CYTOCHROME P450 FAMILY 4"/>
    <property type="match status" value="1"/>
</dbReference>
<sequence>MMLIIILVILVVLIFRWAYRAHGRDPLDDLPGPPRLPGIGNALEFVNVGPDMLFNTMLKLTSKYGDRFVLKMLNTRVLHTSSPHDVEILLSHSRNITKSTPYTFLESWLGTGLLLSSGNKWHKRRKILTPTFHFNILKSFYVVMEEKSRNLVEVLRQTQGRDVDLLPVLSDFTLYTICETAMGTQLDMDKSAASLEYKNNIMKIGNLLLSRLTRIWLHNDLLYKMSPIGKQFTKCLNIVHSFADNVIANRRRQKMTSTDEVDPEGMKKRMAMLDLLLEAQDKEEIDLEGIREEVNTFMFEGHDTTAIALTFCLMLIADHEDVQERIYEECRQLLDKCEGRPGMSDFSHMRYLDAVIKESLRLYPSVPFIGRRIDEDFYIDDLLVKKDTQVSIHIYSLQRREDLYSEPQLFRPERFLDGEVKHQYGFVPFSAGPRNCIGQRFAMLEMKCALSAIVKEFKLEPRVRSWRPGLASTMILRPLEPVYVRFIPRH</sequence>